<name>A0A844GBD5_9NEIS</name>
<sequence length="75" mass="7941">MKKDRVVSHFGGVAKTAAALMVSGPAVRQWPDDLPFAAIGRIAVLQPEAWSLLCEEESNGTTGCALGALTDREND</sequence>
<comment type="caution">
    <text evidence="1">The sequence shown here is derived from an EMBL/GenBank/DDBJ whole genome shotgun (WGS) entry which is preliminary data.</text>
</comment>
<keyword evidence="2" id="KW-1185">Reference proteome</keyword>
<dbReference type="Gene3D" id="1.10.260.40">
    <property type="entry name" value="lambda repressor-like DNA-binding domains"/>
    <property type="match status" value="1"/>
</dbReference>
<evidence type="ECO:0000313" key="1">
    <source>
        <dbReference type="EMBL" id="MTD32611.1"/>
    </source>
</evidence>
<dbReference type="Pfam" id="PF14549">
    <property type="entry name" value="P22_Cro"/>
    <property type="match status" value="1"/>
</dbReference>
<proteinExistence type="predicted"/>
<dbReference type="SUPFAM" id="SSF47413">
    <property type="entry name" value="lambda repressor-like DNA-binding domains"/>
    <property type="match status" value="1"/>
</dbReference>
<protein>
    <submittedName>
        <fullName evidence="1">Uncharacterized protein</fullName>
    </submittedName>
</protein>
<dbReference type="RefSeq" id="WP_376767267.1">
    <property type="nucleotide sequence ID" value="NZ_WLYX01000001.1"/>
</dbReference>
<gene>
    <name evidence="1" type="ORF">GKE73_02785</name>
</gene>
<dbReference type="GO" id="GO:0003677">
    <property type="term" value="F:DNA binding"/>
    <property type="evidence" value="ECO:0007669"/>
    <property type="project" value="InterPro"/>
</dbReference>
<organism evidence="1 2">
    <name type="scientific">Paludibacterium denitrificans</name>
    <dbReference type="NCBI Taxonomy" id="2675226"/>
    <lineage>
        <taxon>Bacteria</taxon>
        <taxon>Pseudomonadati</taxon>
        <taxon>Pseudomonadota</taxon>
        <taxon>Betaproteobacteria</taxon>
        <taxon>Neisseriales</taxon>
        <taxon>Chromobacteriaceae</taxon>
        <taxon>Paludibacterium</taxon>
    </lineage>
</organism>
<accession>A0A844GBD5</accession>
<dbReference type="Proteomes" id="UP000446658">
    <property type="component" value="Unassembled WGS sequence"/>
</dbReference>
<dbReference type="EMBL" id="WLYX01000001">
    <property type="protein sequence ID" value="MTD32611.1"/>
    <property type="molecule type" value="Genomic_DNA"/>
</dbReference>
<evidence type="ECO:0000313" key="2">
    <source>
        <dbReference type="Proteomes" id="UP000446658"/>
    </source>
</evidence>
<dbReference type="AlphaFoldDB" id="A0A844GBD5"/>
<dbReference type="InterPro" id="IPR010982">
    <property type="entry name" value="Lambda_DNA-bd_dom_sf"/>
</dbReference>
<reference evidence="1 2" key="1">
    <citation type="submission" date="2019-11" db="EMBL/GenBank/DDBJ databases">
        <title>Draft genome sequence of Paludibacterium sp. dN18-1.</title>
        <authorList>
            <person name="Im W.-T."/>
        </authorList>
    </citation>
    <scope>NUCLEOTIDE SEQUENCE [LARGE SCALE GENOMIC DNA]</scope>
    <source>
        <strain evidence="2">dN 18-1</strain>
    </source>
</reference>